<proteinExistence type="predicted"/>
<protein>
    <recommendedName>
        <fullName evidence="5">PPE family protein</fullName>
    </recommendedName>
</protein>
<dbReference type="RefSeq" id="WP_344112441.1">
    <property type="nucleotide sequence ID" value="NZ_BAAANE010000005.1"/>
</dbReference>
<accession>A0ABP4RBA0</accession>
<evidence type="ECO:0000256" key="2">
    <source>
        <dbReference type="SAM" id="MobiDB-lite"/>
    </source>
</evidence>
<feature type="coiled-coil region" evidence="1">
    <location>
        <begin position="85"/>
        <end position="112"/>
    </location>
</feature>
<keyword evidence="1" id="KW-0175">Coiled coil</keyword>
<evidence type="ECO:0000313" key="3">
    <source>
        <dbReference type="EMBL" id="GAA1640998.1"/>
    </source>
</evidence>
<gene>
    <name evidence="3" type="ORF">GCM10009744_33660</name>
</gene>
<feature type="region of interest" description="Disordered" evidence="2">
    <location>
        <begin position="160"/>
        <end position="333"/>
    </location>
</feature>
<reference evidence="4" key="1">
    <citation type="journal article" date="2019" name="Int. J. Syst. Evol. Microbiol.">
        <title>The Global Catalogue of Microorganisms (GCM) 10K type strain sequencing project: providing services to taxonomists for standard genome sequencing and annotation.</title>
        <authorList>
            <consortium name="The Broad Institute Genomics Platform"/>
            <consortium name="The Broad Institute Genome Sequencing Center for Infectious Disease"/>
            <person name="Wu L."/>
            <person name="Ma J."/>
        </authorList>
    </citation>
    <scope>NUCLEOTIDE SEQUENCE [LARGE SCALE GENOMIC DNA]</scope>
    <source>
        <strain evidence="4">JCM 14306</strain>
    </source>
</reference>
<organism evidence="3 4">
    <name type="scientific">Kribbella alba</name>
    <dbReference type="NCBI Taxonomy" id="190197"/>
    <lineage>
        <taxon>Bacteria</taxon>
        <taxon>Bacillati</taxon>
        <taxon>Actinomycetota</taxon>
        <taxon>Actinomycetes</taxon>
        <taxon>Propionibacteriales</taxon>
        <taxon>Kribbellaceae</taxon>
        <taxon>Kribbella</taxon>
    </lineage>
</organism>
<name>A0ABP4RBA0_9ACTN</name>
<dbReference type="EMBL" id="BAAANE010000005">
    <property type="protein sequence ID" value="GAA1640998.1"/>
    <property type="molecule type" value="Genomic_DNA"/>
</dbReference>
<feature type="compositionally biased region" description="Low complexity" evidence="2">
    <location>
        <begin position="254"/>
        <end position="263"/>
    </location>
</feature>
<evidence type="ECO:0000313" key="4">
    <source>
        <dbReference type="Proteomes" id="UP001501319"/>
    </source>
</evidence>
<feature type="compositionally biased region" description="Gly residues" evidence="2">
    <location>
        <begin position="420"/>
        <end position="430"/>
    </location>
</feature>
<feature type="compositionally biased region" description="Low complexity" evidence="2">
    <location>
        <begin position="170"/>
        <end position="231"/>
    </location>
</feature>
<feature type="compositionally biased region" description="Pro residues" evidence="2">
    <location>
        <begin position="278"/>
        <end position="323"/>
    </location>
</feature>
<feature type="region of interest" description="Disordered" evidence="2">
    <location>
        <begin position="362"/>
        <end position="518"/>
    </location>
</feature>
<feature type="compositionally biased region" description="Gly residues" evidence="2">
    <location>
        <begin position="232"/>
        <end position="253"/>
    </location>
</feature>
<dbReference type="Proteomes" id="UP001501319">
    <property type="component" value="Unassembled WGS sequence"/>
</dbReference>
<keyword evidence="4" id="KW-1185">Reference proteome</keyword>
<evidence type="ECO:0008006" key="5">
    <source>
        <dbReference type="Google" id="ProtNLM"/>
    </source>
</evidence>
<comment type="caution">
    <text evidence="3">The sequence shown here is derived from an EMBL/GenBank/DDBJ whole genome shotgun (WGS) entry which is preliminary data.</text>
</comment>
<evidence type="ECO:0000256" key="1">
    <source>
        <dbReference type="SAM" id="Coils"/>
    </source>
</evidence>
<sequence length="518" mass="50595">MSVLDEHLKIVEAELAHAAGYPDLVTTWNNFKTEVGNASDILQQSTNALHAEWMDDAGDALASRTERARGSLQVWRNAPDIAPTLDGLKRNIQTARDQIEALKAEYDQLAATTYNAADVEGGVAAMGLARQAEIPAISAGILKALGQQLADAGSAIAGSAPTVPWTGPESTGAPAATRTAGGASPAGAGPSGANPAGATPAGATPAGATPAGATPAGATPGSAPGAATPGGATPGGATPGGATPGGAMPGGAMPGSATPGRPGATPPGGPDLSGMPTAPSPVAPPAVTPPPSATPPRPMIPPPLPPLMLPPRTNTPPLTPLPPGASGVKLPGVTGGLGGLGGLGGGGSRGVVRPDLGRLNAVRPEQLEGPGGSAQATRSLTGRALTPPAEAPVPPAASAPPVAQGNNAGRMTPPMMPPTGLGGSSTGGPRPGTADRQAPGRGKPAGGVPGVPPKLRGRSGQASFPVAAAGKQRRRQETEEGTVQLLDDELWQVEAAPTPPTPATAAPTPLRRVRRPSV</sequence>
<feature type="compositionally biased region" description="Pro residues" evidence="2">
    <location>
        <begin position="389"/>
        <end position="398"/>
    </location>
</feature>